<keyword evidence="3" id="KW-1185">Reference proteome</keyword>
<dbReference type="AlphaFoldDB" id="A0A6G1KV24"/>
<dbReference type="PANTHER" id="PTHR37577:SF1">
    <property type="entry name" value="INTEGRAL MEMBRANE PROTEIN"/>
    <property type="match status" value="1"/>
</dbReference>
<proteinExistence type="predicted"/>
<evidence type="ECO:0000256" key="1">
    <source>
        <dbReference type="SAM" id="Phobius"/>
    </source>
</evidence>
<name>A0A6G1KV24_9PEZI</name>
<evidence type="ECO:0000313" key="2">
    <source>
        <dbReference type="EMBL" id="KAF2764533.1"/>
    </source>
</evidence>
<keyword evidence="1" id="KW-0812">Transmembrane</keyword>
<dbReference type="OrthoDB" id="5427664at2759"/>
<protein>
    <submittedName>
        <fullName evidence="2">Uncharacterized protein</fullName>
    </submittedName>
</protein>
<dbReference type="PANTHER" id="PTHR37577">
    <property type="entry name" value="INTEGRAL MEMBRANE PROTEIN"/>
    <property type="match status" value="1"/>
</dbReference>
<keyword evidence="1" id="KW-0472">Membrane</keyword>
<evidence type="ECO:0000313" key="3">
    <source>
        <dbReference type="Proteomes" id="UP000799436"/>
    </source>
</evidence>
<dbReference type="EMBL" id="ML995919">
    <property type="protein sequence ID" value="KAF2764533.1"/>
    <property type="molecule type" value="Genomic_DNA"/>
</dbReference>
<feature type="transmembrane region" description="Helical" evidence="1">
    <location>
        <begin position="80"/>
        <end position="99"/>
    </location>
</feature>
<gene>
    <name evidence="2" type="ORF">EJ03DRAFT_378534</name>
</gene>
<sequence>MECYNFTATYKKLPAADAAIAGIGVLLSFLTSAWSAFALTTFSYIWGFIPEILLSDFDVRFLRVRQKASKEWTKTFQKAVLIFSNQQIVTGIAILIAGFNQFDKISVYH</sequence>
<dbReference type="Proteomes" id="UP000799436">
    <property type="component" value="Unassembled WGS sequence"/>
</dbReference>
<reference evidence="2" key="1">
    <citation type="journal article" date="2020" name="Stud. Mycol.">
        <title>101 Dothideomycetes genomes: a test case for predicting lifestyles and emergence of pathogens.</title>
        <authorList>
            <person name="Haridas S."/>
            <person name="Albert R."/>
            <person name="Binder M."/>
            <person name="Bloem J."/>
            <person name="Labutti K."/>
            <person name="Salamov A."/>
            <person name="Andreopoulos B."/>
            <person name="Baker S."/>
            <person name="Barry K."/>
            <person name="Bills G."/>
            <person name="Bluhm B."/>
            <person name="Cannon C."/>
            <person name="Castanera R."/>
            <person name="Culley D."/>
            <person name="Daum C."/>
            <person name="Ezra D."/>
            <person name="Gonzalez J."/>
            <person name="Henrissat B."/>
            <person name="Kuo A."/>
            <person name="Liang C."/>
            <person name="Lipzen A."/>
            <person name="Lutzoni F."/>
            <person name="Magnuson J."/>
            <person name="Mondo S."/>
            <person name="Nolan M."/>
            <person name="Ohm R."/>
            <person name="Pangilinan J."/>
            <person name="Park H.-J."/>
            <person name="Ramirez L."/>
            <person name="Alfaro M."/>
            <person name="Sun H."/>
            <person name="Tritt A."/>
            <person name="Yoshinaga Y."/>
            <person name="Zwiers L.-H."/>
            <person name="Turgeon B."/>
            <person name="Goodwin S."/>
            <person name="Spatafora J."/>
            <person name="Crous P."/>
            <person name="Grigoriev I."/>
        </authorList>
    </citation>
    <scope>NUCLEOTIDE SEQUENCE</scope>
    <source>
        <strain evidence="2">CBS 116005</strain>
    </source>
</reference>
<accession>A0A6G1KV24</accession>
<feature type="transmembrane region" description="Helical" evidence="1">
    <location>
        <begin position="18"/>
        <end position="37"/>
    </location>
</feature>
<organism evidence="2 3">
    <name type="scientific">Teratosphaeria nubilosa</name>
    <dbReference type="NCBI Taxonomy" id="161662"/>
    <lineage>
        <taxon>Eukaryota</taxon>
        <taxon>Fungi</taxon>
        <taxon>Dikarya</taxon>
        <taxon>Ascomycota</taxon>
        <taxon>Pezizomycotina</taxon>
        <taxon>Dothideomycetes</taxon>
        <taxon>Dothideomycetidae</taxon>
        <taxon>Mycosphaerellales</taxon>
        <taxon>Teratosphaeriaceae</taxon>
        <taxon>Teratosphaeria</taxon>
    </lineage>
</organism>
<dbReference type="InterPro" id="IPR053018">
    <property type="entry name" value="Elsinochrome_Biosynth-Asso"/>
</dbReference>
<keyword evidence="1" id="KW-1133">Transmembrane helix</keyword>